<dbReference type="AlphaFoldDB" id="A0A1Z4UYK9"/>
<dbReference type="InterPro" id="IPR044946">
    <property type="entry name" value="Restrct_endonuc_typeI_TRD_sf"/>
</dbReference>
<gene>
    <name evidence="5" type="ORF">NIES806_03480</name>
</gene>
<accession>A0A1Z4UYK9</accession>
<sequence length="117" mass="13058">MDKIELPPSWKSIQLGQVVSLQRGKDLPKTERQTGVYPVVGSNGIVGYHSEFMSHGPGVMVGRSGSVGKITWIECYYWALNTSLYVKNFHGNDPLFIRYFLSYLKLGKYASGVSVPK</sequence>
<dbReference type="Pfam" id="PF01420">
    <property type="entry name" value="Methylase_S"/>
    <property type="match status" value="1"/>
</dbReference>
<dbReference type="Proteomes" id="UP000218702">
    <property type="component" value="Chromosome"/>
</dbReference>
<name>A0A1Z4UYK9_9CYAN</name>
<dbReference type="Gene3D" id="3.90.220.20">
    <property type="entry name" value="DNA methylase specificity domains"/>
    <property type="match status" value="1"/>
</dbReference>
<keyword evidence="2" id="KW-0680">Restriction system</keyword>
<evidence type="ECO:0000259" key="4">
    <source>
        <dbReference type="Pfam" id="PF01420"/>
    </source>
</evidence>
<dbReference type="SUPFAM" id="SSF116734">
    <property type="entry name" value="DNA methylase specificity domain"/>
    <property type="match status" value="1"/>
</dbReference>
<evidence type="ECO:0000256" key="2">
    <source>
        <dbReference type="ARBA" id="ARBA00022747"/>
    </source>
</evidence>
<dbReference type="KEGG" id="dcm:NIES806_03480"/>
<reference evidence="5 6" key="1">
    <citation type="submission" date="2017-06" db="EMBL/GenBank/DDBJ databases">
        <title>Genome sequencing of cyanobaciteial culture collection at National Institute for Environmental Studies (NIES).</title>
        <authorList>
            <person name="Hirose Y."/>
            <person name="Shimura Y."/>
            <person name="Fujisawa T."/>
            <person name="Nakamura Y."/>
            <person name="Kawachi M."/>
        </authorList>
    </citation>
    <scope>NUCLEOTIDE SEQUENCE [LARGE SCALE GENOMIC DNA]</scope>
    <source>
        <strain evidence="5 6">NIES-806</strain>
    </source>
</reference>
<protein>
    <submittedName>
        <fullName evidence="5">Restriction modification system DNA specificity domain protein</fullName>
    </submittedName>
</protein>
<evidence type="ECO:0000256" key="1">
    <source>
        <dbReference type="ARBA" id="ARBA00010923"/>
    </source>
</evidence>
<organism evidence="5 6">
    <name type="scientific">Dolichospermum compactum NIES-806</name>
    <dbReference type="NCBI Taxonomy" id="1973481"/>
    <lineage>
        <taxon>Bacteria</taxon>
        <taxon>Bacillati</taxon>
        <taxon>Cyanobacteriota</taxon>
        <taxon>Cyanophyceae</taxon>
        <taxon>Nostocales</taxon>
        <taxon>Aphanizomenonaceae</taxon>
        <taxon>Dolichospermum</taxon>
        <taxon>Dolichospermum compactum</taxon>
    </lineage>
</organism>
<proteinExistence type="inferred from homology"/>
<keyword evidence="6" id="KW-1185">Reference proteome</keyword>
<dbReference type="CDD" id="cd17267">
    <property type="entry name" value="RMtype1_S_EcoAO83I-TRD1-CR1_like"/>
    <property type="match status" value="1"/>
</dbReference>
<dbReference type="RefSeq" id="WP_096663211.1">
    <property type="nucleotide sequence ID" value="NZ_AP018316.1"/>
</dbReference>
<dbReference type="InterPro" id="IPR000055">
    <property type="entry name" value="Restrct_endonuc_typeI_TRD"/>
</dbReference>
<dbReference type="EMBL" id="AP018316">
    <property type="protein sequence ID" value="BAZ84165.1"/>
    <property type="molecule type" value="Genomic_DNA"/>
</dbReference>
<evidence type="ECO:0000256" key="3">
    <source>
        <dbReference type="ARBA" id="ARBA00023125"/>
    </source>
</evidence>
<dbReference type="OrthoDB" id="9815652at2"/>
<dbReference type="GO" id="GO:0003677">
    <property type="term" value="F:DNA binding"/>
    <property type="evidence" value="ECO:0007669"/>
    <property type="project" value="UniProtKB-KW"/>
</dbReference>
<evidence type="ECO:0000313" key="5">
    <source>
        <dbReference type="EMBL" id="BAZ84165.1"/>
    </source>
</evidence>
<comment type="similarity">
    <text evidence="1">Belongs to the type-I restriction system S methylase family.</text>
</comment>
<evidence type="ECO:0000313" key="6">
    <source>
        <dbReference type="Proteomes" id="UP000218702"/>
    </source>
</evidence>
<keyword evidence="3" id="KW-0238">DNA-binding</keyword>
<feature type="domain" description="Type I restriction modification DNA specificity" evidence="4">
    <location>
        <begin position="9"/>
        <end position="105"/>
    </location>
</feature>
<dbReference type="GO" id="GO:0009307">
    <property type="term" value="P:DNA restriction-modification system"/>
    <property type="evidence" value="ECO:0007669"/>
    <property type="project" value="UniProtKB-KW"/>
</dbReference>